<keyword evidence="9 13" id="KW-0472">Membrane</keyword>
<sequence length="569" mass="62830">MMGLDTPLLSPPATYTGTVTGTNPRNRKESKPPQLPLVDENGSLNLERKGFPKTFLYWGDMFHTLVNITSTKFTIVLFIAYFLLFVVFAVPYYIEAIVHNSIPGIHSFVHAVWFSVQTSMTIGYGGDLTPVPESFITNAVVALQSVTSLLVAYSLLGVVYARFSRPTRRATTIVFSKKMVINNDGGIPSLSFRIGNIRKHQLIEASVRMLVAFNNLDSEDEDDSVFRFINLQIRGGGQLFLALPCIVSHAMVFGSPLHNLDEEKMRSSDMEILVLLEAVDSSTSSKLQARKSYRPSDIKINYRFSSMVHRMPTGRRCVDFSTFQNIDPISENSPDYLSSFNMNPVLVETSSYEDFSRLQKALENRSGSVDGRQKDDSNASQVHSAIRRMQGNPDSGPSAAAVMSSVRTTLSHSHRAASADSLVVRGAQSVASEAEDMELGIPREYKAGLASPPRQTSPTSQMLQRGSGSGIVIPKRKKYAHHREAGLLERRRKREAVLSQLLLEGPNSATLQVLEHAASTKVQECEAQARKWRNALMELAAHVIDGDPEQARQQARKAMAMVIGSSSNS</sequence>
<dbReference type="InterPro" id="IPR013518">
    <property type="entry name" value="K_chnl_inward-rec_Kir_cyto"/>
</dbReference>
<dbReference type="PRINTS" id="PR01320">
    <property type="entry name" value="KIRCHANNEL"/>
</dbReference>
<dbReference type="GO" id="GO:0005886">
    <property type="term" value="C:plasma membrane"/>
    <property type="evidence" value="ECO:0007669"/>
    <property type="project" value="TreeGrafter"/>
</dbReference>
<protein>
    <submittedName>
        <fullName evidence="16">ATP-activated inward rectifier K channel</fullName>
    </submittedName>
</protein>
<evidence type="ECO:0000256" key="2">
    <source>
        <dbReference type="ARBA" id="ARBA00022448"/>
    </source>
</evidence>
<keyword evidence="10 11" id="KW-0407">Ion channel</keyword>
<dbReference type="GO" id="GO:0034702">
    <property type="term" value="C:monoatomic ion channel complex"/>
    <property type="evidence" value="ECO:0007669"/>
    <property type="project" value="UniProtKB-KW"/>
</dbReference>
<dbReference type="Gene3D" id="1.10.287.70">
    <property type="match status" value="1"/>
</dbReference>
<keyword evidence="17" id="KW-1185">Reference proteome</keyword>
<dbReference type="SUPFAM" id="SSF81324">
    <property type="entry name" value="Voltage-gated potassium channels"/>
    <property type="match status" value="1"/>
</dbReference>
<evidence type="ECO:0000256" key="12">
    <source>
        <dbReference type="SAM" id="MobiDB-lite"/>
    </source>
</evidence>
<evidence type="ECO:0000256" key="3">
    <source>
        <dbReference type="ARBA" id="ARBA00022538"/>
    </source>
</evidence>
<keyword evidence="7 13" id="KW-1133">Transmembrane helix</keyword>
<organism evidence="16 17">
    <name type="scientific">Chara braunii</name>
    <name type="common">Braun's stonewort</name>
    <dbReference type="NCBI Taxonomy" id="69332"/>
    <lineage>
        <taxon>Eukaryota</taxon>
        <taxon>Viridiplantae</taxon>
        <taxon>Streptophyta</taxon>
        <taxon>Charophyceae</taxon>
        <taxon>Charales</taxon>
        <taxon>Characeae</taxon>
        <taxon>Chara</taxon>
    </lineage>
</organism>
<dbReference type="AlphaFoldDB" id="A0A388LW03"/>
<dbReference type="PANTHER" id="PTHR11767">
    <property type="entry name" value="INWARD RECTIFIER POTASSIUM CHANNEL"/>
    <property type="match status" value="1"/>
</dbReference>
<dbReference type="EMBL" id="BFEA01000564">
    <property type="protein sequence ID" value="GBG86441.1"/>
    <property type="molecule type" value="Genomic_DNA"/>
</dbReference>
<feature type="compositionally biased region" description="Polar residues" evidence="12">
    <location>
        <begin position="13"/>
        <end position="24"/>
    </location>
</feature>
<feature type="region of interest" description="Disordered" evidence="12">
    <location>
        <begin position="448"/>
        <end position="467"/>
    </location>
</feature>
<dbReference type="GO" id="GO:1990573">
    <property type="term" value="P:potassium ion import across plasma membrane"/>
    <property type="evidence" value="ECO:0007669"/>
    <property type="project" value="TreeGrafter"/>
</dbReference>
<proteinExistence type="inferred from homology"/>
<comment type="subcellular location">
    <subcellularLocation>
        <location evidence="1 11">Membrane</location>
        <topology evidence="1 11">Multi-pass membrane protein</topology>
    </subcellularLocation>
</comment>
<evidence type="ECO:0000256" key="7">
    <source>
        <dbReference type="ARBA" id="ARBA00022989"/>
    </source>
</evidence>
<dbReference type="Proteomes" id="UP000265515">
    <property type="component" value="Unassembled WGS sequence"/>
</dbReference>
<dbReference type="OrthoDB" id="273257at2759"/>
<dbReference type="Pfam" id="PF01007">
    <property type="entry name" value="IRK"/>
    <property type="match status" value="1"/>
</dbReference>
<feature type="transmembrane region" description="Helical" evidence="13">
    <location>
        <begin position="135"/>
        <end position="161"/>
    </location>
</feature>
<dbReference type="PANTHER" id="PTHR11767:SF102">
    <property type="entry name" value="INWARDLY RECTIFYING POTASSIUM CHANNEL 1, ISOFORM F"/>
    <property type="match status" value="1"/>
</dbReference>
<evidence type="ECO:0000256" key="6">
    <source>
        <dbReference type="ARBA" id="ARBA00022958"/>
    </source>
</evidence>
<evidence type="ECO:0000256" key="4">
    <source>
        <dbReference type="ARBA" id="ARBA00022692"/>
    </source>
</evidence>
<keyword evidence="6 11" id="KW-0630">Potassium</keyword>
<dbReference type="GO" id="GO:0005242">
    <property type="term" value="F:inward rectifier potassium channel activity"/>
    <property type="evidence" value="ECO:0007669"/>
    <property type="project" value="InterPro"/>
</dbReference>
<feature type="region of interest" description="Disordered" evidence="12">
    <location>
        <begin position="364"/>
        <end position="406"/>
    </location>
</feature>
<evidence type="ECO:0000259" key="15">
    <source>
        <dbReference type="Pfam" id="PF17655"/>
    </source>
</evidence>
<comment type="similarity">
    <text evidence="11">Belongs to the inward rectifier-type potassium channel (TC 1.A.2.1) family.</text>
</comment>
<keyword evidence="8 11" id="KW-0406">Ion transport</keyword>
<evidence type="ECO:0000313" key="16">
    <source>
        <dbReference type="EMBL" id="GBG86441.1"/>
    </source>
</evidence>
<dbReference type="GO" id="GO:0034765">
    <property type="term" value="P:regulation of monoatomic ion transmembrane transport"/>
    <property type="evidence" value="ECO:0007669"/>
    <property type="project" value="TreeGrafter"/>
</dbReference>
<keyword evidence="4 11" id="KW-0812">Transmembrane</keyword>
<evidence type="ECO:0000256" key="13">
    <source>
        <dbReference type="SAM" id="Phobius"/>
    </source>
</evidence>
<feature type="compositionally biased region" description="Polar residues" evidence="12">
    <location>
        <begin position="453"/>
        <end position="466"/>
    </location>
</feature>
<dbReference type="Pfam" id="PF17655">
    <property type="entry name" value="IRK_C"/>
    <property type="match status" value="1"/>
</dbReference>
<dbReference type="SUPFAM" id="SSF81296">
    <property type="entry name" value="E set domains"/>
    <property type="match status" value="1"/>
</dbReference>
<reference evidence="16 17" key="1">
    <citation type="journal article" date="2018" name="Cell">
        <title>The Chara Genome: Secondary Complexity and Implications for Plant Terrestrialization.</title>
        <authorList>
            <person name="Nishiyama T."/>
            <person name="Sakayama H."/>
            <person name="Vries J.D."/>
            <person name="Buschmann H."/>
            <person name="Saint-Marcoux D."/>
            <person name="Ullrich K.K."/>
            <person name="Haas F.B."/>
            <person name="Vanderstraeten L."/>
            <person name="Becker D."/>
            <person name="Lang D."/>
            <person name="Vosolsobe S."/>
            <person name="Rombauts S."/>
            <person name="Wilhelmsson P.K.I."/>
            <person name="Janitza P."/>
            <person name="Kern R."/>
            <person name="Heyl A."/>
            <person name="Rumpler F."/>
            <person name="Villalobos L.I.A.C."/>
            <person name="Clay J.M."/>
            <person name="Skokan R."/>
            <person name="Toyoda A."/>
            <person name="Suzuki Y."/>
            <person name="Kagoshima H."/>
            <person name="Schijlen E."/>
            <person name="Tajeshwar N."/>
            <person name="Catarino B."/>
            <person name="Hetherington A.J."/>
            <person name="Saltykova A."/>
            <person name="Bonnot C."/>
            <person name="Breuninger H."/>
            <person name="Symeonidi A."/>
            <person name="Radhakrishnan G.V."/>
            <person name="Van Nieuwerburgh F."/>
            <person name="Deforce D."/>
            <person name="Chang C."/>
            <person name="Karol K.G."/>
            <person name="Hedrich R."/>
            <person name="Ulvskov P."/>
            <person name="Glockner G."/>
            <person name="Delwiche C.F."/>
            <person name="Petrasek J."/>
            <person name="Van de Peer Y."/>
            <person name="Friml J."/>
            <person name="Beilby M."/>
            <person name="Dolan L."/>
            <person name="Kohara Y."/>
            <person name="Sugano S."/>
            <person name="Fujiyama A."/>
            <person name="Delaux P.-M."/>
            <person name="Quint M."/>
            <person name="TheiBen G."/>
            <person name="Hagemann M."/>
            <person name="Harholt J."/>
            <person name="Dunand C."/>
            <person name="Zachgo S."/>
            <person name="Langdale J."/>
            <person name="Maumus F."/>
            <person name="Straeten D.V.D."/>
            <person name="Gould S.B."/>
            <person name="Rensing S.A."/>
        </authorList>
    </citation>
    <scope>NUCLEOTIDE SEQUENCE [LARGE SCALE GENOMIC DNA]</scope>
    <source>
        <strain evidence="16 17">S276</strain>
    </source>
</reference>
<dbReference type="Gene3D" id="2.60.40.1400">
    <property type="entry name" value="G protein-activated inward rectifier potassium channel 1"/>
    <property type="match status" value="1"/>
</dbReference>
<dbReference type="Gramene" id="GBG86441">
    <property type="protein sequence ID" value="GBG86441"/>
    <property type="gene ID" value="CBR_g41438"/>
</dbReference>
<evidence type="ECO:0000256" key="1">
    <source>
        <dbReference type="ARBA" id="ARBA00004141"/>
    </source>
</evidence>
<evidence type="ECO:0000256" key="5">
    <source>
        <dbReference type="ARBA" id="ARBA00022882"/>
    </source>
</evidence>
<name>A0A388LW03_CHABU</name>
<feature type="transmembrane region" description="Helical" evidence="13">
    <location>
        <begin position="73"/>
        <end position="94"/>
    </location>
</feature>
<evidence type="ECO:0000256" key="8">
    <source>
        <dbReference type="ARBA" id="ARBA00023065"/>
    </source>
</evidence>
<evidence type="ECO:0000256" key="9">
    <source>
        <dbReference type="ARBA" id="ARBA00023136"/>
    </source>
</evidence>
<feature type="domain" description="Potassium channel inwardly rectifying transmembrane" evidence="14">
    <location>
        <begin position="38"/>
        <end position="166"/>
    </location>
</feature>
<keyword evidence="3 11" id="KW-0633">Potassium transport</keyword>
<keyword evidence="2 11" id="KW-0813">Transport</keyword>
<dbReference type="InterPro" id="IPR014756">
    <property type="entry name" value="Ig_E-set"/>
</dbReference>
<keyword evidence="5 11" id="KW-0851">Voltage-gated channel</keyword>
<evidence type="ECO:0000259" key="14">
    <source>
        <dbReference type="Pfam" id="PF01007"/>
    </source>
</evidence>
<feature type="region of interest" description="Disordered" evidence="12">
    <location>
        <begin position="1"/>
        <end position="40"/>
    </location>
</feature>
<dbReference type="InterPro" id="IPR041647">
    <property type="entry name" value="IRK_C"/>
</dbReference>
<dbReference type="InterPro" id="IPR040445">
    <property type="entry name" value="Kir_TM"/>
</dbReference>
<dbReference type="InterPro" id="IPR016449">
    <property type="entry name" value="K_chnl_inward-rec_Kir"/>
</dbReference>
<gene>
    <name evidence="16" type="primary">IRK1</name>
    <name evidence="16" type="ORF">CBR_g41438</name>
</gene>
<feature type="domain" description="Inward rectifier potassium channel C-terminal" evidence="15">
    <location>
        <begin position="173"/>
        <end position="330"/>
    </location>
</feature>
<accession>A0A388LW03</accession>
<evidence type="ECO:0000256" key="11">
    <source>
        <dbReference type="RuleBase" id="RU003822"/>
    </source>
</evidence>
<evidence type="ECO:0000313" key="17">
    <source>
        <dbReference type="Proteomes" id="UP000265515"/>
    </source>
</evidence>
<evidence type="ECO:0000256" key="10">
    <source>
        <dbReference type="ARBA" id="ARBA00023303"/>
    </source>
</evidence>
<comment type="caution">
    <text evidence="16">The sequence shown here is derived from an EMBL/GenBank/DDBJ whole genome shotgun (WGS) entry which is preliminary data.</text>
</comment>